<dbReference type="InterPro" id="IPR013826">
    <property type="entry name" value="Topo_IA_cen_sub3"/>
</dbReference>
<dbReference type="SMART" id="SM00437">
    <property type="entry name" value="TOP1Ac"/>
    <property type="match status" value="1"/>
</dbReference>
<dbReference type="Proteomes" id="UP001163726">
    <property type="component" value="Chromosome"/>
</dbReference>
<feature type="domain" description="Toprim" evidence="10">
    <location>
        <begin position="1"/>
        <end position="134"/>
    </location>
</feature>
<dbReference type="PANTHER" id="PTHR11390">
    <property type="entry name" value="PROKARYOTIC DNA TOPOISOMERASE"/>
    <property type="match status" value="1"/>
</dbReference>
<reference evidence="12" key="1">
    <citation type="submission" date="2022-10" db="EMBL/GenBank/DDBJ databases">
        <title>Catenovulum adriacola sp. nov. isolated in the Harbour of Susak.</title>
        <authorList>
            <person name="Schoch T."/>
            <person name="Reich S.J."/>
            <person name="Stoeferle S."/>
            <person name="Flaiz M."/>
            <person name="Kazda M."/>
            <person name="Riedel C.U."/>
            <person name="Duerre P."/>
        </authorList>
    </citation>
    <scope>NUCLEOTIDE SEQUENCE</scope>
    <source>
        <strain evidence="12">TS8</strain>
    </source>
</reference>
<dbReference type="InterPro" id="IPR013825">
    <property type="entry name" value="Topo_IA_cen_sub2"/>
</dbReference>
<dbReference type="InterPro" id="IPR005738">
    <property type="entry name" value="TopoIII"/>
</dbReference>
<keyword evidence="6 8" id="KW-0238">DNA-binding</keyword>
<dbReference type="EMBL" id="CP109965">
    <property type="protein sequence ID" value="WAJ70142.1"/>
    <property type="molecule type" value="Genomic_DNA"/>
</dbReference>
<evidence type="ECO:0000256" key="1">
    <source>
        <dbReference type="ARBA" id="ARBA00000213"/>
    </source>
</evidence>
<name>A0ABY7ALL7_9ALTE</name>
<evidence type="ECO:0000256" key="9">
    <source>
        <dbReference type="SAM" id="MobiDB-lite"/>
    </source>
</evidence>
<dbReference type="Gene3D" id="2.70.20.10">
    <property type="entry name" value="Topoisomerase I, domain 3"/>
    <property type="match status" value="1"/>
</dbReference>
<dbReference type="NCBIfam" id="TIGR01056">
    <property type="entry name" value="topB"/>
    <property type="match status" value="1"/>
</dbReference>
<proteinExistence type="inferred from homology"/>
<dbReference type="Gene3D" id="3.40.50.140">
    <property type="match status" value="1"/>
</dbReference>
<feature type="region of interest" description="Interaction with DNA" evidence="8">
    <location>
        <begin position="194"/>
        <end position="199"/>
    </location>
</feature>
<feature type="domain" description="Topo IA-type catalytic" evidence="11">
    <location>
        <begin position="155"/>
        <end position="604"/>
    </location>
</feature>
<feature type="region of interest" description="Disordered" evidence="9">
    <location>
        <begin position="614"/>
        <end position="684"/>
    </location>
</feature>
<dbReference type="InterPro" id="IPR034144">
    <property type="entry name" value="TOPRIM_TopoIII"/>
</dbReference>
<keyword evidence="5 8" id="KW-0799">Topoisomerase</keyword>
<dbReference type="PANTHER" id="PTHR11390:SF21">
    <property type="entry name" value="DNA TOPOISOMERASE 3-ALPHA"/>
    <property type="match status" value="1"/>
</dbReference>
<dbReference type="InterPro" id="IPR013497">
    <property type="entry name" value="Topo_IA_cen"/>
</dbReference>
<dbReference type="InterPro" id="IPR023405">
    <property type="entry name" value="Topo_IA_core_domain"/>
</dbReference>
<dbReference type="InterPro" id="IPR006171">
    <property type="entry name" value="TOPRIM_dom"/>
</dbReference>
<dbReference type="NCBIfam" id="NF005829">
    <property type="entry name" value="PRK07726.1"/>
    <property type="match status" value="1"/>
</dbReference>
<dbReference type="CDD" id="cd00186">
    <property type="entry name" value="TOP1Ac"/>
    <property type="match status" value="1"/>
</dbReference>
<keyword evidence="7 8" id="KW-0413">Isomerase</keyword>
<gene>
    <name evidence="8" type="primary">topB</name>
    <name evidence="12" type="ORF">OLW01_13515</name>
</gene>
<evidence type="ECO:0000256" key="8">
    <source>
        <dbReference type="HAMAP-Rule" id="MF_00953"/>
    </source>
</evidence>
<feature type="site" description="Interaction with DNA" evidence="8">
    <location>
        <position position="178"/>
    </location>
</feature>
<sequence>MKLYIAEKPSLARAIAAVLPKPQQNQDGYIQLANGDCVSWCIGHLLENAEPQDYQAQFKQWRASDLPIVPESWQLKAKSNTKKQLGILSKLIKKADTLVHAGDPDREGQLLVDEVIAHCKTAQAKRKATQRLLISDLNPSAVKKALSKLESNQNYVALSTSALARSRADWLYGLNLTRAYTLQAQQVGYQGVLSVGRVQTPVLGLVVRRDKAIDEFVSKPYYQVLAHVKIDENTGFTAQWQPSEACAPHQDEEGRILNKALAEHVVKQIHQQDAVIEKAEQKNKQQAAPLPYNLSALQIDAAKIFGLSAQDTLSVCQALYEKHKLITYPRSDCRYLPNEHFSQAQTVTSAIANNVSELSQACQQANLQQRSKAWNDKKVDAHHAIIPTSKKTSAQLSASELKIYQLIAKQYLIQFYPAWQYQDSQIECVIKNGHFLAKHRQTLDLGWKALIGVSKKSPELNKPALPKVKKGDIYLCTHGELLEKMTQPPEAFTDASLLAAMTGISRHVSDPNIRKILKETDGLGTEATRASIIELLFKRQFLQRNGKKIKATQTGKALIETLPEALTLPDMTAQWEVSLEAICQKQLNYQRFITPLLDNLNQLVKLSQQAAPDALKKAAENQPKTKSRFTKSRSQYSKAKSSKAKSSKAKSSKAKSSKAKSAKATSSKTKSSGTKRSLYAKKGK</sequence>
<dbReference type="Pfam" id="PF01751">
    <property type="entry name" value="Toprim"/>
    <property type="match status" value="1"/>
</dbReference>
<keyword evidence="13" id="KW-1185">Reference proteome</keyword>
<evidence type="ECO:0000259" key="10">
    <source>
        <dbReference type="PROSITE" id="PS50880"/>
    </source>
</evidence>
<feature type="site" description="Interaction with DNA" evidence="8">
    <location>
        <position position="61"/>
    </location>
</feature>
<dbReference type="RefSeq" id="WP_268074445.1">
    <property type="nucleotide sequence ID" value="NZ_CP109965.1"/>
</dbReference>
<feature type="active site" description="O-(5'-phospho-DNA)-tyrosine intermediate" evidence="8">
    <location>
        <position position="328"/>
    </location>
</feature>
<keyword evidence="4 8" id="KW-0460">Magnesium</keyword>
<evidence type="ECO:0000256" key="5">
    <source>
        <dbReference type="ARBA" id="ARBA00023029"/>
    </source>
</evidence>
<comment type="cofactor">
    <cofactor evidence="8">
        <name>Mg(2+)</name>
        <dbReference type="ChEBI" id="CHEBI:18420"/>
    </cofactor>
    <text evidence="8">Binds two Mg(2+) per subunit.</text>
</comment>
<comment type="function">
    <text evidence="8">Releases the supercoiling and torsional tension of DNA, which is introduced during the DNA replication and transcription, by transiently cleaving and rejoining one strand of the DNA duplex. Introduces a single-strand break via transesterification at a target site in duplex DNA. The scissile phosphodiester is attacked by the catalytic tyrosine of the enzyme, resulting in the formation of a DNA-(5'-phosphotyrosyl)-enzyme intermediate and the expulsion of a 3'-OH DNA strand. The free DNA strand then undergoes passage around the unbroken strand, thus removing DNA supercoils. Finally, in the religation step, the DNA 3'-OH attacks the covalent intermediate to expel the active-site tyrosine and restore the DNA phosphodiester backbone.</text>
</comment>
<dbReference type="SUPFAM" id="SSF56712">
    <property type="entry name" value="Prokaryotic type I DNA topoisomerase"/>
    <property type="match status" value="1"/>
</dbReference>
<comment type="similarity">
    <text evidence="2 8">Belongs to the type IA topoisomerase family.</text>
</comment>
<dbReference type="Gene3D" id="1.10.290.10">
    <property type="entry name" value="Topoisomerase I, domain 4"/>
    <property type="match status" value="1"/>
</dbReference>
<evidence type="ECO:0000313" key="13">
    <source>
        <dbReference type="Proteomes" id="UP001163726"/>
    </source>
</evidence>
<accession>A0ABY7ALL7</accession>
<protein>
    <recommendedName>
        <fullName evidence="8">DNA topoisomerase 3</fullName>
        <ecNumber evidence="8">5.6.2.1</ecNumber>
    </recommendedName>
    <alternativeName>
        <fullName evidence="8">DNA topoisomerase III</fullName>
    </alternativeName>
</protein>
<feature type="compositionally biased region" description="Low complexity" evidence="9">
    <location>
        <begin position="662"/>
        <end position="672"/>
    </location>
</feature>
<dbReference type="SMART" id="SM00436">
    <property type="entry name" value="TOP1Bc"/>
    <property type="match status" value="1"/>
</dbReference>
<feature type="site" description="Interaction with DNA" evidence="8">
    <location>
        <position position="330"/>
    </location>
</feature>
<organism evidence="12 13">
    <name type="scientific">Catenovulum adriaticum</name>
    <dbReference type="NCBI Taxonomy" id="2984846"/>
    <lineage>
        <taxon>Bacteria</taxon>
        <taxon>Pseudomonadati</taxon>
        <taxon>Pseudomonadota</taxon>
        <taxon>Gammaproteobacteria</taxon>
        <taxon>Alteromonadales</taxon>
        <taxon>Alteromonadaceae</taxon>
        <taxon>Catenovulum</taxon>
    </lineage>
</organism>
<dbReference type="InterPro" id="IPR023406">
    <property type="entry name" value="Topo_IA_AS"/>
</dbReference>
<evidence type="ECO:0000259" key="11">
    <source>
        <dbReference type="PROSITE" id="PS52039"/>
    </source>
</evidence>
<dbReference type="Pfam" id="PF01131">
    <property type="entry name" value="Topoisom_bac"/>
    <property type="match status" value="1"/>
</dbReference>
<feature type="binding site" evidence="8">
    <location>
        <position position="105"/>
    </location>
    <ligand>
        <name>Mg(2+)</name>
        <dbReference type="ChEBI" id="CHEBI:18420"/>
        <label>2</label>
    </ligand>
</feature>
<comment type="caution">
    <text evidence="8">Lacks conserved residue(s) required for the propagation of feature annotation.</text>
</comment>
<feature type="binding site" evidence="8">
    <location>
        <position position="103"/>
    </location>
    <ligand>
        <name>Mg(2+)</name>
        <dbReference type="ChEBI" id="CHEBI:18420"/>
        <label>2</label>
    </ligand>
</feature>
<dbReference type="HAMAP" id="MF_00953">
    <property type="entry name" value="Topoisom_3_prok"/>
    <property type="match status" value="1"/>
</dbReference>
<dbReference type="PRINTS" id="PR00417">
    <property type="entry name" value="PRTPISMRASEI"/>
</dbReference>
<dbReference type="EC" id="5.6.2.1" evidence="8"/>
<feature type="site" description="Interaction with DNA" evidence="8">
    <location>
        <position position="170"/>
    </location>
</feature>
<keyword evidence="3 8" id="KW-0479">Metal-binding</keyword>
<dbReference type="PROSITE" id="PS00396">
    <property type="entry name" value="TOPO_IA_1"/>
    <property type="match status" value="1"/>
</dbReference>
<evidence type="ECO:0000256" key="6">
    <source>
        <dbReference type="ARBA" id="ARBA00023125"/>
    </source>
</evidence>
<dbReference type="Gene3D" id="1.10.460.10">
    <property type="entry name" value="Topoisomerase I, domain 2"/>
    <property type="match status" value="1"/>
</dbReference>
<dbReference type="CDD" id="cd03362">
    <property type="entry name" value="TOPRIM_TopoIA_TopoIII"/>
    <property type="match status" value="1"/>
</dbReference>
<evidence type="ECO:0000256" key="4">
    <source>
        <dbReference type="ARBA" id="ARBA00022842"/>
    </source>
</evidence>
<dbReference type="PROSITE" id="PS52039">
    <property type="entry name" value="TOPO_IA_2"/>
    <property type="match status" value="1"/>
</dbReference>
<comment type="catalytic activity">
    <reaction evidence="1 8">
        <text>ATP-independent breakage of single-stranded DNA, followed by passage and rejoining.</text>
        <dbReference type="EC" id="5.6.2.1"/>
    </reaction>
</comment>
<feature type="binding site" evidence="8">
    <location>
        <position position="103"/>
    </location>
    <ligand>
        <name>Mg(2+)</name>
        <dbReference type="ChEBI" id="CHEBI:18420"/>
        <label>1</label>
        <note>catalytic</note>
    </ligand>
</feature>
<dbReference type="SMART" id="SM00493">
    <property type="entry name" value="TOPRIM"/>
    <property type="match status" value="1"/>
</dbReference>
<evidence type="ECO:0000313" key="12">
    <source>
        <dbReference type="EMBL" id="WAJ70142.1"/>
    </source>
</evidence>
<feature type="compositionally biased region" description="Basic residues" evidence="9">
    <location>
        <begin position="640"/>
        <end position="661"/>
    </location>
</feature>
<dbReference type="InterPro" id="IPR003601">
    <property type="entry name" value="Topo_IA_2"/>
</dbReference>
<evidence type="ECO:0000256" key="7">
    <source>
        <dbReference type="ARBA" id="ARBA00023235"/>
    </source>
</evidence>
<feature type="binding site" evidence="8">
    <location>
        <position position="7"/>
    </location>
    <ligand>
        <name>Mg(2+)</name>
        <dbReference type="ChEBI" id="CHEBI:18420"/>
        <label>1</label>
        <note>catalytic</note>
    </ligand>
</feature>
<dbReference type="PROSITE" id="PS50880">
    <property type="entry name" value="TOPRIM"/>
    <property type="match status" value="1"/>
</dbReference>
<dbReference type="InterPro" id="IPR003602">
    <property type="entry name" value="Topo_IA_DNA-bd_dom"/>
</dbReference>
<dbReference type="InterPro" id="IPR000380">
    <property type="entry name" value="Topo_IA"/>
</dbReference>
<evidence type="ECO:0000256" key="2">
    <source>
        <dbReference type="ARBA" id="ARBA00009446"/>
    </source>
</evidence>
<dbReference type="InterPro" id="IPR013824">
    <property type="entry name" value="Topo_IA_cen_sub1"/>
</dbReference>
<evidence type="ECO:0000256" key="3">
    <source>
        <dbReference type="ARBA" id="ARBA00022723"/>
    </source>
</evidence>